<dbReference type="EMBL" id="BEXD01001169">
    <property type="protein sequence ID" value="GBB92753.1"/>
    <property type="molecule type" value="Genomic_DNA"/>
</dbReference>
<evidence type="ECO:0000256" key="1">
    <source>
        <dbReference type="SAM" id="MobiDB-lite"/>
    </source>
</evidence>
<feature type="compositionally biased region" description="Acidic residues" evidence="1">
    <location>
        <begin position="112"/>
        <end position="123"/>
    </location>
</feature>
<proteinExistence type="predicted"/>
<evidence type="ECO:0000313" key="4">
    <source>
        <dbReference type="Proteomes" id="UP000247702"/>
    </source>
</evidence>
<reference evidence="3 4" key="1">
    <citation type="submission" date="2017-11" db="EMBL/GenBank/DDBJ databases">
        <title>The genome of Rhizophagus clarus HR1 reveals common genetic basis of auxotrophy among arbuscular mycorrhizal fungi.</title>
        <authorList>
            <person name="Kobayashi Y."/>
        </authorList>
    </citation>
    <scope>NUCLEOTIDE SEQUENCE [LARGE SCALE GENOMIC DNA]</scope>
    <source>
        <strain evidence="3 4">HR1</strain>
    </source>
</reference>
<dbReference type="InterPro" id="IPR037445">
    <property type="entry name" value="MAGE"/>
</dbReference>
<keyword evidence="4" id="KW-1185">Reference proteome</keyword>
<dbReference type="Proteomes" id="UP000247702">
    <property type="component" value="Unassembled WGS sequence"/>
</dbReference>
<sequence length="370" mass="43041">MRSCCLKGIKLSQSYLRKGYYCIKVTCDIDVIPKSIYERISRLVTTRSRENLNLFYIRQNYSSEIMSSRSSRRNRSTLIDDETEAGPSRPTRRTTLRNEGASNVHKRRRQDEEESEASSDEGSVDQYSIPTEKVAQKLTAEEIERKIKDVVRLALFSEFRKQPIKREDITKKVLYEHPRAYYEIVFNKAQERLEDIFGMKLAELPKKSFGTGGARKPVGNKDKTSKSYILKNVLPQEYRETDIINWGKNEQEGLLTVILSLIHVNGRVLSDDQLNHYFRRLYLVGNDKFDLEKLLSTFVKQGYLDRQKTSRTDQSQNSEKDPLEYRWGPRAKIEMSESNLIKFIRALFGHDVPPDFDKQIERSSGIELAS</sequence>
<protein>
    <recommendedName>
        <fullName evidence="2">MAGE domain-containing protein</fullName>
    </recommendedName>
</protein>
<dbReference type="STRING" id="94130.A0A2Z6QQR2"/>
<dbReference type="GO" id="GO:0006281">
    <property type="term" value="P:DNA repair"/>
    <property type="evidence" value="ECO:0007669"/>
    <property type="project" value="TreeGrafter"/>
</dbReference>
<accession>A0A2Z6QQR2</accession>
<dbReference type="PANTHER" id="PTHR11736">
    <property type="entry name" value="MELANOMA-ASSOCIATED ANTIGEN MAGE ANTIGEN"/>
    <property type="match status" value="1"/>
</dbReference>
<comment type="caution">
    <text evidence="3">The sequence shown here is derived from an EMBL/GenBank/DDBJ whole genome shotgun (WGS) entry which is preliminary data.</text>
</comment>
<dbReference type="PANTHER" id="PTHR11736:SF14">
    <property type="entry name" value="NSE3 HOMOLOG, SMC5-SMC6 COMPLEX COMPONENT"/>
    <property type="match status" value="1"/>
</dbReference>
<gene>
    <name evidence="3" type="ORF">RclHR1_02050026</name>
</gene>
<dbReference type="SMART" id="SM01373">
    <property type="entry name" value="MAGE"/>
    <property type="match status" value="1"/>
</dbReference>
<dbReference type="InterPro" id="IPR041898">
    <property type="entry name" value="MAGE_WH1"/>
</dbReference>
<dbReference type="InterPro" id="IPR041899">
    <property type="entry name" value="MAGE_WH2"/>
</dbReference>
<dbReference type="GO" id="GO:0005634">
    <property type="term" value="C:nucleus"/>
    <property type="evidence" value="ECO:0007669"/>
    <property type="project" value="TreeGrafter"/>
</dbReference>
<dbReference type="Gene3D" id="1.10.10.1210">
    <property type="entry name" value="MAGE homology domain, winged helix WH2 motif"/>
    <property type="match status" value="1"/>
</dbReference>
<dbReference type="Pfam" id="PF01454">
    <property type="entry name" value="MAGE"/>
    <property type="match status" value="1"/>
</dbReference>
<feature type="domain" description="MAGE" evidence="2">
    <location>
        <begin position="143"/>
        <end position="351"/>
    </location>
</feature>
<dbReference type="AlphaFoldDB" id="A0A2Z6QQR2"/>
<dbReference type="PROSITE" id="PS50838">
    <property type="entry name" value="MAGE"/>
    <property type="match status" value="1"/>
</dbReference>
<evidence type="ECO:0000313" key="3">
    <source>
        <dbReference type="EMBL" id="GBB92753.1"/>
    </source>
</evidence>
<dbReference type="Gene3D" id="1.10.10.1200">
    <property type="entry name" value="MAGE homology domain, winged helix WH1 motif"/>
    <property type="match status" value="1"/>
</dbReference>
<feature type="region of interest" description="Disordered" evidence="1">
    <location>
        <begin position="66"/>
        <end position="129"/>
    </location>
</feature>
<organism evidence="3 4">
    <name type="scientific">Rhizophagus clarus</name>
    <dbReference type="NCBI Taxonomy" id="94130"/>
    <lineage>
        <taxon>Eukaryota</taxon>
        <taxon>Fungi</taxon>
        <taxon>Fungi incertae sedis</taxon>
        <taxon>Mucoromycota</taxon>
        <taxon>Glomeromycotina</taxon>
        <taxon>Glomeromycetes</taxon>
        <taxon>Glomerales</taxon>
        <taxon>Glomeraceae</taxon>
        <taxon>Rhizophagus</taxon>
    </lineage>
</organism>
<evidence type="ECO:0000259" key="2">
    <source>
        <dbReference type="PROSITE" id="PS50838"/>
    </source>
</evidence>
<name>A0A2Z6QQR2_9GLOM</name>
<dbReference type="InterPro" id="IPR002190">
    <property type="entry name" value="MHD_dom"/>
</dbReference>